<gene>
    <name evidence="1" type="ORF">LX69_01585</name>
</gene>
<evidence type="ECO:0000313" key="2">
    <source>
        <dbReference type="Proteomes" id="UP000249239"/>
    </source>
</evidence>
<keyword evidence="2" id="KW-1185">Reference proteome</keyword>
<accession>A0A2W7NBA6</accession>
<comment type="caution">
    <text evidence="1">The sequence shown here is derived from an EMBL/GenBank/DDBJ whole genome shotgun (WGS) entry which is preliminary data.</text>
</comment>
<feature type="non-terminal residue" evidence="1">
    <location>
        <position position="2602"/>
    </location>
</feature>
<dbReference type="Proteomes" id="UP000249239">
    <property type="component" value="Unassembled WGS sequence"/>
</dbReference>
<proteinExistence type="predicted"/>
<reference evidence="1 2" key="1">
    <citation type="submission" date="2018-06" db="EMBL/GenBank/DDBJ databases">
        <title>Genomic Encyclopedia of Archaeal and Bacterial Type Strains, Phase II (KMG-II): from individual species to whole genera.</title>
        <authorList>
            <person name="Goeker M."/>
        </authorList>
    </citation>
    <scope>NUCLEOTIDE SEQUENCE [LARGE SCALE GENOMIC DNA]</scope>
    <source>
        <strain evidence="1 2">DSM 6779</strain>
    </source>
</reference>
<name>A0A2W7NBA6_9BACT</name>
<protein>
    <submittedName>
        <fullName evidence="1">Uncharacterized protein</fullName>
    </submittedName>
</protein>
<dbReference type="RefSeq" id="WP_170124291.1">
    <property type="nucleotide sequence ID" value="NZ_QKZK01000010.1"/>
</dbReference>
<organism evidence="1 2">
    <name type="scientific">Breznakibacter xylanolyticus</name>
    <dbReference type="NCBI Taxonomy" id="990"/>
    <lineage>
        <taxon>Bacteria</taxon>
        <taxon>Pseudomonadati</taxon>
        <taxon>Bacteroidota</taxon>
        <taxon>Bacteroidia</taxon>
        <taxon>Marinilabiliales</taxon>
        <taxon>Marinilabiliaceae</taxon>
        <taxon>Breznakibacter</taxon>
    </lineage>
</organism>
<dbReference type="EMBL" id="QKZK01000010">
    <property type="protein sequence ID" value="PZX17270.1"/>
    <property type="molecule type" value="Genomic_DNA"/>
</dbReference>
<sequence length="2602" mass="274207">MNSQRLFITVKAKIGIFSLFMMLFAGVVPSFAQETWYTLADGDWDNYQVWTLDPAGAVRVNPTSDYPRMGDNVIILSGKKVTIPDNVTPYSRTVAVVCASITVNGELDLRSSAGHTIGAFKGSGRIYTNSGAVPVSGVSWSHFVTAGQGQGTIVLNGTGATSATLPSSLYNLEVALTSGIAVLNQSIELNGNLKIASGTLQVNGAGTTAHTLTVRKDITVSIGASFTVGSGNVVNILNAYGDFKNYGTVDFANSAQYASIGGGELKVYFRGETDNVLLCNGTTDFYRLILAKGSDDTYKLTVSADLTSRFKLFGPVTTVSRTVESVNEDGVGQILGYEKLPLLLLAGTLKLESNIVIPTLGEDMVGENVPNEFCIPYGTKLWINGASVSSATGGGGNRGTRLEGTLQVSAGSFTNPDGTGGIQYKGNGSKPGALVLEGTGVVNTTELKEGDSTGRFIYRQSGGTLNLTGVADWTNISAIMALPQSDYVFEMTGGTINIDAVNATQKSAGPPIVDNVSGIYIRVDEGNYNVTGGIINIITPTRYKSTINDFEIYSTAPFYDLNIVNEATRSGTQKVLLNSGLTVLNDFVIGASTSFDAGTYNVEIGGDLTNNGTFTANGNTTKFIGAGASTVNGGTIAFAKLELDKDVETQTVTLGMGTISVSGNLTLTSGTLGVGTVNRNVGGNVEIIAGAITGASALVLNGTAQQSLKGKVGKEQSFGNIVFANENNDLSLLSDVNVGNFTFSSIKKVSIGFHNLTISGTLSGFSSSKYFYTNGLASDRGLTLYFSIPANYAGGTLATYPIGTSSKYSPAYVKAGTGQTVYTDGYFTVIPVSGEHPATYEVALTDVLPYYWKTKVTGFDNLTDGVVNLEFDYSSYIPKDMKVSYLDGVEWVRGGAKYKNNESSILYFNNTKVYDYFKRLINGDFTAGKDNGLGQSPFGRVDVFYSRQDANWYDTYTSGSKTYSAAWVDENENPVEITWWGTVGFPGKGDIVRIRNNHRIYLPQNSTNIEIGMLEFVPATGVTDREQLPRLEIFTRNNLILNRIKGVGVFSQHLNNTNNPVITGDFGEFSDETYSWFLFKSDVSAEVELPDDIFIYPNVMTETNDYGNNYYSSFKFPVDVVIKRNLNPRGKSILRLNDGAKGDIAVGGDLVIGDWLDGVVEFPASGVKRTLTIDGNIDFTSSYTAPTNARAIRLTSETTSLLHDLIVKGDVKQGEGVIDLAGTNGGVNVVFNGNASSTVSKTGAGATEFYSMVIEKTVGQKVHITGDFDLKGATNTATKALTLTSGECHLDNDAIEIMLTSGGGNFKIPSGTTLRVDNGSEVVMSGSGTGIWLDGNLILANSLSLPSGGELNCDGDNNGIDDGTNYIEYSASGSATINVGTGSKLSLGAQLRRSTTTDAGILHFTQSAGSTVLLGTVGAPTVNRSVFEVLGSSTLTQAAGANITLVSPQTSATVPALMIDTDAAPSLGAGSSFTIGTASPTGQTFDIYSSSPLENLNVVGNTAQLKTGALTLNGSLDIATGSTFHANGYDLTLKGNLAYSGTFTPAGNTTYFSGTADQIISGAGATPAFYNLVKQGTNTLSLTCTNDVAVNGNLTIAGGILNIGSRDLTVLGNVNNVGTVQSTSTNGVLFKGTATQVLSGNGTFAIMTIDNANGVNVPTQSGAITFNNALRMKNGVMDIGQNLLHFGVGASIVPVNDFSTTNMVQTNLSFIDNGIRKVFPAGASTFTYPIGSLGKYTPIELTVTGNGNNTGSIRVKAADEHHVSVVDLAETLYDETQNVLQYNWTLDATGMTGFSAKCVMQGYPSDALITNAGGSTFTLSDYITARILLSSTEWNKFDEDLKYYYDEGTGKLNFDFSNTNDAGIDGDYTAGVKSCIPDRVATYITVANDGNWNEKLTWATYNPTLGIPAGVGEAGVNVPDGGIKGAVVYIDRTVNIPAAESASAYRTYLLTDGVLNVGTSIANRLGDVYGTGTLKLQNSAIPAGVYTSFFAAGGGTMEFVAGATPYTFMGDKPEVNNMKLSGSGTLQFSNTPLTINGNLIFNGASVTNPNNNNFSVAGNVTFNSGSFDAGTSTVTLNGAARQTIGGTNHFTSGNAFYNLVVNNSSGIDISNGLGVSNTLTMTSGILGCQPTGWVEINNSSNTAISGAGAGKYVSGPLKWNVTTTNEYMFPVGKDGRYGELTLSGASGAGLWEIEYYSTAPVDRSNMSGVQFVSNNEYWRLQTFTSRTAIAKLRWDANSGVDPNANFRVVDSDGADSSDPWSLVSYTDLTGTTSGGSCSTVSLTYNTRKRLTFGSATKPNYIWEGTTSVDWTVAGNWSNGVLPLATSNVIIENQANDPEILGGKDVTVNAISMSPGAKLTLKPSAHMTVNGDIVNNSATILVQSTAVGSVAPASFLTNGTVSAPVSIEWTYPLGAYIYIGHGVDNALKTNYGSALLYRIVNGGWVAVGTSPNAFNTSPLEGYAVGFPSSLGTAQTITNTGALHDSNYSMTIGNNWYLVANPYPTYLDLANSGLMLGDALKTIYTTIRGAGTASYATFNILTDVGVNEANRYVAPGQSFWIRNYTASSSLSINKTVRTNNSNSLLKSLNTTDDVFRIKLIRSSV</sequence>
<evidence type="ECO:0000313" key="1">
    <source>
        <dbReference type="EMBL" id="PZX17270.1"/>
    </source>
</evidence>